<dbReference type="EMBL" id="JBBXMP010000001">
    <property type="protein sequence ID" value="KAL0072490.1"/>
    <property type="molecule type" value="Genomic_DNA"/>
</dbReference>
<protein>
    <recommendedName>
        <fullName evidence="13">DUF221-domain-containing protein</fullName>
    </recommendedName>
</protein>
<comment type="similarity">
    <text evidence="2">Belongs to the CSC1 (TC 1.A.17) family.</text>
</comment>
<keyword evidence="3" id="KW-0813">Transport</keyword>
<keyword evidence="5 7" id="KW-1133">Transmembrane helix</keyword>
<proteinExistence type="inferred from homology"/>
<dbReference type="Pfam" id="PF14703">
    <property type="entry name" value="PHM7_cyt"/>
    <property type="match status" value="1"/>
</dbReference>
<dbReference type="Pfam" id="PF02714">
    <property type="entry name" value="RSN1_7TM"/>
    <property type="match status" value="1"/>
</dbReference>
<keyword evidence="12" id="KW-1185">Reference proteome</keyword>
<evidence type="ECO:0000256" key="7">
    <source>
        <dbReference type="SAM" id="Phobius"/>
    </source>
</evidence>
<keyword evidence="6 7" id="KW-0472">Membrane</keyword>
<feature type="transmembrane region" description="Helical" evidence="7">
    <location>
        <begin position="103"/>
        <end position="122"/>
    </location>
</feature>
<dbReference type="Proteomes" id="UP001437256">
    <property type="component" value="Unassembled WGS sequence"/>
</dbReference>
<evidence type="ECO:0000259" key="10">
    <source>
        <dbReference type="Pfam" id="PF14703"/>
    </source>
</evidence>
<keyword evidence="4 7" id="KW-0812">Transmembrane</keyword>
<dbReference type="InterPro" id="IPR003864">
    <property type="entry name" value="CSC1/OSCA1-like_7TM"/>
</dbReference>
<feature type="domain" description="CSC1/OSCA1-like cytosolic" evidence="10">
    <location>
        <begin position="191"/>
        <end position="354"/>
    </location>
</feature>
<gene>
    <name evidence="11" type="ORF">AAF712_000253</name>
</gene>
<feature type="transmembrane region" description="Helical" evidence="7">
    <location>
        <begin position="530"/>
        <end position="548"/>
    </location>
</feature>
<evidence type="ECO:0000256" key="3">
    <source>
        <dbReference type="ARBA" id="ARBA00022448"/>
    </source>
</evidence>
<sequence length="579" mass="66024">MKLGEAFNSGRTLAYQAVATNLVIMAAASILTVVVFSLLRMKNRMVYEPKLKYHDDDREPPPISSSIFGWVSPLVHTKDLDLLDNIGLDAVVFLRFLRLLRTLFTGIAIPSCLILIPVNFLYNKNHPPQQQDLLSKLSIRDVKGNFTYVHIAITYLITAFVLFLVWIYWRDVVVLRNTWFRSPQYLNSFHARTITITHVPRKLRSDAGISRVLQGVNMPYPTTSVHIGHHVGQLPELIEYHNKTVREFERVLVKFFQGGTPRKQRPTVRIGGWCGLGGTKMDAITFYTEKLKKTEAAVGNYRSRAETRKPQSYGFASLAAVPYAHIAARMLSRAHHQGTSIALAPNPKDIIWENMNLSDSALARKQMFGFLWLAVICFLSIIPQLFVSALANLDAVTATGYLSFLDSWLGSSSFTYTIFTGTVPPLVLAFFSFLLPRIMRWLTRYMGALTHAHLDRAVVARYFAFLVISQLIVFTLFGVGFDLVSQTIAAIGQKVPAKEILHNLDKLPDTINRTYINQASFWLKYFPLRVFLALFDLSQILNLLWISFRTRNQMFRVFGKTPRDIRDWTQPPIFEYALY</sequence>
<feature type="domain" description="CSC1/OSCA1-like 7TM region" evidence="8">
    <location>
        <begin position="365"/>
        <end position="578"/>
    </location>
</feature>
<evidence type="ECO:0000313" key="12">
    <source>
        <dbReference type="Proteomes" id="UP001437256"/>
    </source>
</evidence>
<organism evidence="11 12">
    <name type="scientific">Marasmius tenuissimus</name>
    <dbReference type="NCBI Taxonomy" id="585030"/>
    <lineage>
        <taxon>Eukaryota</taxon>
        <taxon>Fungi</taxon>
        <taxon>Dikarya</taxon>
        <taxon>Basidiomycota</taxon>
        <taxon>Agaricomycotina</taxon>
        <taxon>Agaricomycetes</taxon>
        <taxon>Agaricomycetidae</taxon>
        <taxon>Agaricales</taxon>
        <taxon>Marasmiineae</taxon>
        <taxon>Marasmiaceae</taxon>
        <taxon>Marasmius</taxon>
    </lineage>
</organism>
<dbReference type="InterPro" id="IPR027815">
    <property type="entry name" value="CSC1/OSCA1-like_cyt"/>
</dbReference>
<evidence type="ECO:0000313" key="11">
    <source>
        <dbReference type="EMBL" id="KAL0072490.1"/>
    </source>
</evidence>
<evidence type="ECO:0008006" key="13">
    <source>
        <dbReference type="Google" id="ProtNLM"/>
    </source>
</evidence>
<evidence type="ECO:0000256" key="1">
    <source>
        <dbReference type="ARBA" id="ARBA00004141"/>
    </source>
</evidence>
<feature type="transmembrane region" description="Helical" evidence="7">
    <location>
        <begin position="148"/>
        <end position="169"/>
    </location>
</feature>
<name>A0ABR3AGA0_9AGAR</name>
<accession>A0ABR3AGA0</accession>
<dbReference type="PANTHER" id="PTHR13018:SF149">
    <property type="entry name" value="DOMAIN PROTEIN, PUTATIVE (AFU_ORTHOLOGUE AFUA_3G11660)-RELATED"/>
    <property type="match status" value="1"/>
</dbReference>
<feature type="transmembrane region" description="Helical" evidence="7">
    <location>
        <begin position="413"/>
        <end position="438"/>
    </location>
</feature>
<feature type="transmembrane region" description="Helical" evidence="7">
    <location>
        <begin position="459"/>
        <end position="481"/>
    </location>
</feature>
<dbReference type="Pfam" id="PF13967">
    <property type="entry name" value="RSN1_TM"/>
    <property type="match status" value="1"/>
</dbReference>
<evidence type="ECO:0000259" key="8">
    <source>
        <dbReference type="Pfam" id="PF02714"/>
    </source>
</evidence>
<reference evidence="11 12" key="1">
    <citation type="submission" date="2024-05" db="EMBL/GenBank/DDBJ databases">
        <title>A draft genome resource for the thread blight pathogen Marasmius tenuissimus strain MS-2.</title>
        <authorList>
            <person name="Yulfo-Soto G.E."/>
            <person name="Baruah I.K."/>
            <person name="Amoako-Attah I."/>
            <person name="Bukari Y."/>
            <person name="Meinhardt L.W."/>
            <person name="Bailey B.A."/>
            <person name="Cohen S.P."/>
        </authorList>
    </citation>
    <scope>NUCLEOTIDE SEQUENCE [LARGE SCALE GENOMIC DNA]</scope>
    <source>
        <strain evidence="11 12">MS-2</strain>
    </source>
</reference>
<comment type="caution">
    <text evidence="11">The sequence shown here is derived from an EMBL/GenBank/DDBJ whole genome shotgun (WGS) entry which is preliminary data.</text>
</comment>
<evidence type="ECO:0000256" key="5">
    <source>
        <dbReference type="ARBA" id="ARBA00022989"/>
    </source>
</evidence>
<dbReference type="PANTHER" id="PTHR13018">
    <property type="entry name" value="PROBABLE MEMBRANE PROTEIN DUF221-RELATED"/>
    <property type="match status" value="1"/>
</dbReference>
<feature type="transmembrane region" description="Helical" evidence="7">
    <location>
        <begin position="370"/>
        <end position="393"/>
    </location>
</feature>
<evidence type="ECO:0000256" key="6">
    <source>
        <dbReference type="ARBA" id="ARBA00023136"/>
    </source>
</evidence>
<comment type="subcellular location">
    <subcellularLocation>
        <location evidence="1">Membrane</location>
        <topology evidence="1">Multi-pass membrane protein</topology>
    </subcellularLocation>
</comment>
<evidence type="ECO:0000256" key="4">
    <source>
        <dbReference type="ARBA" id="ARBA00022692"/>
    </source>
</evidence>
<dbReference type="InterPro" id="IPR032880">
    <property type="entry name" value="CSC1/OSCA1-like_N"/>
</dbReference>
<dbReference type="InterPro" id="IPR045122">
    <property type="entry name" value="Csc1-like"/>
</dbReference>
<evidence type="ECO:0000259" key="9">
    <source>
        <dbReference type="Pfam" id="PF13967"/>
    </source>
</evidence>
<evidence type="ECO:0000256" key="2">
    <source>
        <dbReference type="ARBA" id="ARBA00007779"/>
    </source>
</evidence>
<feature type="domain" description="CSC1/OSCA1-like N-terminal transmembrane" evidence="9">
    <location>
        <begin position="18"/>
        <end position="166"/>
    </location>
</feature>
<feature type="transmembrane region" description="Helical" evidence="7">
    <location>
        <begin position="13"/>
        <end position="39"/>
    </location>
</feature>